<dbReference type="Gene3D" id="3.40.50.2300">
    <property type="match status" value="1"/>
</dbReference>
<organism evidence="10 11">
    <name type="scientific">Aliiglaciecola lipolytica E3</name>
    <dbReference type="NCBI Taxonomy" id="1127673"/>
    <lineage>
        <taxon>Bacteria</taxon>
        <taxon>Pseudomonadati</taxon>
        <taxon>Pseudomonadota</taxon>
        <taxon>Gammaproteobacteria</taxon>
        <taxon>Alteromonadales</taxon>
        <taxon>Alteromonadaceae</taxon>
        <taxon>Aliiglaciecola</taxon>
    </lineage>
</organism>
<dbReference type="InterPro" id="IPR011006">
    <property type="entry name" value="CheY-like_superfamily"/>
</dbReference>
<dbReference type="InterPro" id="IPR001789">
    <property type="entry name" value="Sig_transdc_resp-reg_receiver"/>
</dbReference>
<dbReference type="GO" id="GO:0005829">
    <property type="term" value="C:cytosol"/>
    <property type="evidence" value="ECO:0007669"/>
    <property type="project" value="TreeGrafter"/>
</dbReference>
<dbReference type="EMBL" id="BAEN01000004">
    <property type="protein sequence ID" value="GAC12809.1"/>
    <property type="molecule type" value="Genomic_DNA"/>
</dbReference>
<dbReference type="SUPFAM" id="SSF52172">
    <property type="entry name" value="CheY-like"/>
    <property type="match status" value="1"/>
</dbReference>
<dbReference type="Pfam" id="PF00072">
    <property type="entry name" value="Response_reg"/>
    <property type="match status" value="1"/>
</dbReference>
<evidence type="ECO:0000256" key="5">
    <source>
        <dbReference type="ARBA" id="ARBA00023163"/>
    </source>
</evidence>
<dbReference type="PANTHER" id="PTHR48111">
    <property type="entry name" value="REGULATOR OF RPOS"/>
    <property type="match status" value="1"/>
</dbReference>
<evidence type="ECO:0000256" key="2">
    <source>
        <dbReference type="ARBA" id="ARBA00023012"/>
    </source>
</evidence>
<gene>
    <name evidence="10" type="primary">walR</name>
    <name evidence="10" type="ORF">GLIP_0154</name>
</gene>
<dbReference type="STRING" id="1127673.GLIP_0154"/>
<protein>
    <submittedName>
        <fullName evidence="10">Transcriptional regulatory protein walR</fullName>
    </submittedName>
</protein>
<dbReference type="InterPro" id="IPR039420">
    <property type="entry name" value="WalR-like"/>
</dbReference>
<evidence type="ECO:0000313" key="10">
    <source>
        <dbReference type="EMBL" id="GAC12809.1"/>
    </source>
</evidence>
<dbReference type="GO" id="GO:0000156">
    <property type="term" value="F:phosphorelay response regulator activity"/>
    <property type="evidence" value="ECO:0007669"/>
    <property type="project" value="TreeGrafter"/>
</dbReference>
<evidence type="ECO:0000256" key="6">
    <source>
        <dbReference type="PROSITE-ProRule" id="PRU00169"/>
    </source>
</evidence>
<dbReference type="InterPro" id="IPR036388">
    <property type="entry name" value="WH-like_DNA-bd_sf"/>
</dbReference>
<dbReference type="Gene3D" id="1.10.10.10">
    <property type="entry name" value="Winged helix-like DNA-binding domain superfamily/Winged helix DNA-binding domain"/>
    <property type="match status" value="1"/>
</dbReference>
<keyword evidence="1 6" id="KW-0597">Phosphoprotein</keyword>
<dbReference type="PROSITE" id="PS50110">
    <property type="entry name" value="RESPONSE_REGULATORY"/>
    <property type="match status" value="1"/>
</dbReference>
<evidence type="ECO:0000256" key="7">
    <source>
        <dbReference type="PROSITE-ProRule" id="PRU01091"/>
    </source>
</evidence>
<dbReference type="AlphaFoldDB" id="K6WWL0"/>
<keyword evidence="3" id="KW-0805">Transcription regulation</keyword>
<feature type="DNA-binding region" description="OmpR/PhoB-type" evidence="7">
    <location>
        <begin position="142"/>
        <end position="241"/>
    </location>
</feature>
<dbReference type="GO" id="GO:0000976">
    <property type="term" value="F:transcription cis-regulatory region binding"/>
    <property type="evidence" value="ECO:0007669"/>
    <property type="project" value="TreeGrafter"/>
</dbReference>
<dbReference type="GO" id="GO:0032993">
    <property type="term" value="C:protein-DNA complex"/>
    <property type="evidence" value="ECO:0007669"/>
    <property type="project" value="TreeGrafter"/>
</dbReference>
<dbReference type="Pfam" id="PF00486">
    <property type="entry name" value="Trans_reg_C"/>
    <property type="match status" value="1"/>
</dbReference>
<feature type="domain" description="Response regulatory" evidence="8">
    <location>
        <begin position="16"/>
        <end position="129"/>
    </location>
</feature>
<comment type="caution">
    <text evidence="10">The sequence shown here is derived from an EMBL/GenBank/DDBJ whole genome shotgun (WGS) entry which is preliminary data.</text>
</comment>
<keyword evidence="4 7" id="KW-0238">DNA-binding</keyword>
<keyword evidence="11" id="KW-1185">Reference proteome</keyword>
<dbReference type="GO" id="GO:0006355">
    <property type="term" value="P:regulation of DNA-templated transcription"/>
    <property type="evidence" value="ECO:0007669"/>
    <property type="project" value="InterPro"/>
</dbReference>
<dbReference type="PANTHER" id="PTHR48111:SF1">
    <property type="entry name" value="TWO-COMPONENT RESPONSE REGULATOR ORR33"/>
    <property type="match status" value="1"/>
</dbReference>
<dbReference type="eggNOG" id="COG0745">
    <property type="taxonomic scope" value="Bacteria"/>
</dbReference>
<accession>K6WWL0</accession>
<keyword evidence="5" id="KW-0804">Transcription</keyword>
<evidence type="ECO:0000256" key="3">
    <source>
        <dbReference type="ARBA" id="ARBA00023015"/>
    </source>
</evidence>
<evidence type="ECO:0000259" key="9">
    <source>
        <dbReference type="PROSITE" id="PS51755"/>
    </source>
</evidence>
<feature type="domain" description="OmpR/PhoB-type" evidence="9">
    <location>
        <begin position="142"/>
        <end position="241"/>
    </location>
</feature>
<sequence length="244" mass="27592">MKEYVVNNTQVATMTKILIIDDDEELTESLAAFFNNHQCELVVANDPLLAMALIEKEAPLLLLLDVMMPKIDGFTLCEQIRKKYTLPIIMLTARGKLEDKVHGFEIGVDDYLPKPFEPLELLARVQALLRRTRSKKQETEIQEHIQFASLDIFPAQQLVKVSGEEISLSGMEFHLLYTLATNPGKVYNREQITGALKGVEVDLYGRAVDILLSRLRQKLNDSAAAPMFIKTIRGIGYTFIGKRL</sequence>
<dbReference type="SUPFAM" id="SSF46894">
    <property type="entry name" value="C-terminal effector domain of the bipartite response regulators"/>
    <property type="match status" value="1"/>
</dbReference>
<proteinExistence type="predicted"/>
<evidence type="ECO:0000256" key="1">
    <source>
        <dbReference type="ARBA" id="ARBA00022553"/>
    </source>
</evidence>
<dbReference type="PROSITE" id="PS51755">
    <property type="entry name" value="OMPR_PHOB"/>
    <property type="match status" value="1"/>
</dbReference>
<evidence type="ECO:0000313" key="11">
    <source>
        <dbReference type="Proteomes" id="UP000006334"/>
    </source>
</evidence>
<dbReference type="Gene3D" id="6.10.250.690">
    <property type="match status" value="1"/>
</dbReference>
<keyword evidence="2" id="KW-0902">Two-component regulatory system</keyword>
<dbReference type="SMART" id="SM00862">
    <property type="entry name" value="Trans_reg_C"/>
    <property type="match status" value="1"/>
</dbReference>
<name>K6WWL0_9ALTE</name>
<dbReference type="InterPro" id="IPR001867">
    <property type="entry name" value="OmpR/PhoB-type_DNA-bd"/>
</dbReference>
<dbReference type="SMART" id="SM00448">
    <property type="entry name" value="REC"/>
    <property type="match status" value="1"/>
</dbReference>
<dbReference type="CDD" id="cd00383">
    <property type="entry name" value="trans_reg_C"/>
    <property type="match status" value="1"/>
</dbReference>
<evidence type="ECO:0000259" key="8">
    <source>
        <dbReference type="PROSITE" id="PS50110"/>
    </source>
</evidence>
<reference evidence="10 11" key="1">
    <citation type="journal article" date="2017" name="Antonie Van Leeuwenhoek">
        <title>Rhizobium rhizosphaerae sp. nov., a novel species isolated from rice rhizosphere.</title>
        <authorList>
            <person name="Zhao J.J."/>
            <person name="Zhang J."/>
            <person name="Zhang R.J."/>
            <person name="Zhang C.W."/>
            <person name="Yin H.Q."/>
            <person name="Zhang X.X."/>
        </authorList>
    </citation>
    <scope>NUCLEOTIDE SEQUENCE [LARGE SCALE GENOMIC DNA]</scope>
    <source>
        <strain evidence="10 11">E3</strain>
    </source>
</reference>
<dbReference type="InterPro" id="IPR016032">
    <property type="entry name" value="Sig_transdc_resp-reg_C-effctor"/>
</dbReference>
<dbReference type="Proteomes" id="UP000006334">
    <property type="component" value="Unassembled WGS sequence"/>
</dbReference>
<feature type="modified residue" description="4-aspartylphosphate" evidence="6">
    <location>
        <position position="65"/>
    </location>
</feature>
<evidence type="ECO:0000256" key="4">
    <source>
        <dbReference type="ARBA" id="ARBA00023125"/>
    </source>
</evidence>